<evidence type="ECO:0000256" key="3">
    <source>
        <dbReference type="SAM" id="SignalP"/>
    </source>
</evidence>
<keyword evidence="2" id="KW-1133">Transmembrane helix</keyword>
<evidence type="ECO:0000313" key="5">
    <source>
        <dbReference type="Proteomes" id="UP000799770"/>
    </source>
</evidence>
<evidence type="ECO:0000256" key="2">
    <source>
        <dbReference type="SAM" id="Phobius"/>
    </source>
</evidence>
<gene>
    <name evidence="4" type="ORF">BDV96DRAFT_290073</name>
</gene>
<keyword evidence="5" id="KW-1185">Reference proteome</keyword>
<feature type="chain" id="PRO_5025410363" evidence="3">
    <location>
        <begin position="23"/>
        <end position="390"/>
    </location>
</feature>
<feature type="region of interest" description="Disordered" evidence="1">
    <location>
        <begin position="194"/>
        <end position="227"/>
    </location>
</feature>
<name>A0A6A5YLE4_9PLEO</name>
<dbReference type="AlphaFoldDB" id="A0A6A5YLE4"/>
<keyword evidence="2" id="KW-0812">Transmembrane</keyword>
<feature type="signal peptide" evidence="3">
    <location>
        <begin position="1"/>
        <end position="22"/>
    </location>
</feature>
<feature type="transmembrane region" description="Helical" evidence="2">
    <location>
        <begin position="368"/>
        <end position="389"/>
    </location>
</feature>
<accession>A0A6A5YLE4</accession>
<evidence type="ECO:0000313" key="4">
    <source>
        <dbReference type="EMBL" id="KAF2107905.1"/>
    </source>
</evidence>
<evidence type="ECO:0000256" key="1">
    <source>
        <dbReference type="SAM" id="MobiDB-lite"/>
    </source>
</evidence>
<dbReference type="EMBL" id="ML977351">
    <property type="protein sequence ID" value="KAF2107905.1"/>
    <property type="molecule type" value="Genomic_DNA"/>
</dbReference>
<protein>
    <submittedName>
        <fullName evidence="4">Uncharacterized protein</fullName>
    </submittedName>
</protein>
<reference evidence="4" key="1">
    <citation type="journal article" date="2020" name="Stud. Mycol.">
        <title>101 Dothideomycetes genomes: a test case for predicting lifestyles and emergence of pathogens.</title>
        <authorList>
            <person name="Haridas S."/>
            <person name="Albert R."/>
            <person name="Binder M."/>
            <person name="Bloem J."/>
            <person name="Labutti K."/>
            <person name="Salamov A."/>
            <person name="Andreopoulos B."/>
            <person name="Baker S."/>
            <person name="Barry K."/>
            <person name="Bills G."/>
            <person name="Bluhm B."/>
            <person name="Cannon C."/>
            <person name="Castanera R."/>
            <person name="Culley D."/>
            <person name="Daum C."/>
            <person name="Ezra D."/>
            <person name="Gonzalez J."/>
            <person name="Henrissat B."/>
            <person name="Kuo A."/>
            <person name="Liang C."/>
            <person name="Lipzen A."/>
            <person name="Lutzoni F."/>
            <person name="Magnuson J."/>
            <person name="Mondo S."/>
            <person name="Nolan M."/>
            <person name="Ohm R."/>
            <person name="Pangilinan J."/>
            <person name="Park H.-J."/>
            <person name="Ramirez L."/>
            <person name="Alfaro M."/>
            <person name="Sun H."/>
            <person name="Tritt A."/>
            <person name="Yoshinaga Y."/>
            <person name="Zwiers L.-H."/>
            <person name="Turgeon B."/>
            <person name="Goodwin S."/>
            <person name="Spatafora J."/>
            <person name="Crous P."/>
            <person name="Grigoriev I."/>
        </authorList>
    </citation>
    <scope>NUCLEOTIDE SEQUENCE</scope>
    <source>
        <strain evidence="4">CBS 627.86</strain>
    </source>
</reference>
<proteinExistence type="predicted"/>
<dbReference type="PROSITE" id="PS51257">
    <property type="entry name" value="PROKAR_LIPOPROTEIN"/>
    <property type="match status" value="1"/>
</dbReference>
<dbReference type="OrthoDB" id="10418185at2759"/>
<keyword evidence="2" id="KW-0472">Membrane</keyword>
<feature type="compositionally biased region" description="Low complexity" evidence="1">
    <location>
        <begin position="215"/>
        <end position="227"/>
    </location>
</feature>
<keyword evidence="3" id="KW-0732">Signal</keyword>
<organism evidence="4 5">
    <name type="scientific">Lophiotrema nucula</name>
    <dbReference type="NCBI Taxonomy" id="690887"/>
    <lineage>
        <taxon>Eukaryota</taxon>
        <taxon>Fungi</taxon>
        <taxon>Dikarya</taxon>
        <taxon>Ascomycota</taxon>
        <taxon>Pezizomycotina</taxon>
        <taxon>Dothideomycetes</taxon>
        <taxon>Pleosporomycetidae</taxon>
        <taxon>Pleosporales</taxon>
        <taxon>Lophiotremataceae</taxon>
        <taxon>Lophiotrema</taxon>
    </lineage>
</organism>
<dbReference type="Proteomes" id="UP000799770">
    <property type="component" value="Unassembled WGS sequence"/>
</dbReference>
<sequence>MVSLRFLVLALAMVLGCQGVAGHELGGHGLEGVGVEGVRRHEGNVEDGGFHAMEHRSTNLKYGMPPAHPRDTIFANKAVVAKDQAVPRDTCEVICKPNFCVGPVTLEGTTTQLTYLCPATATPTDRATVFVTVTEEVTVTPTITVSATNGVVSPAPSDEVTSTVTITTANLFSKTVTVYLPSLSHVTFGEPISTIQPSMEEPSKTEEPKSSNVSTTTDEPTTTVTEHRISTVLLTITLSSHHSTSRLPSQVPPFPFPNSTTLNGVSSTSAFPSLVLSSSANGTIIDGVSYTGSPGLSGSASSYTATGTGTGYALPIRRRDQADMSVHSVITVTYTITQDGRTSTVTQTRGGPGDSYPGAVTQKLGTGLAGRASVSIMALVLALAAAIILL</sequence>